<feature type="domain" description="Glycosyltransferase subfamily 4-like N-terminal" evidence="1">
    <location>
        <begin position="23"/>
        <end position="197"/>
    </location>
</feature>
<dbReference type="AlphaFoldDB" id="A0A396S0A2"/>
<dbReference type="Gene3D" id="3.40.50.2000">
    <property type="entry name" value="Glycogen Phosphorylase B"/>
    <property type="match status" value="2"/>
</dbReference>
<proteinExistence type="predicted"/>
<dbReference type="EMBL" id="QJSA01000014">
    <property type="protein sequence ID" value="RHW20183.1"/>
    <property type="molecule type" value="Genomic_DNA"/>
</dbReference>
<organism evidence="2 3">
    <name type="scientific">Pseudomonas jilinensis</name>
    <dbReference type="NCBI Taxonomy" id="2078689"/>
    <lineage>
        <taxon>Bacteria</taxon>
        <taxon>Pseudomonadati</taxon>
        <taxon>Pseudomonadota</taxon>
        <taxon>Gammaproteobacteria</taxon>
        <taxon>Pseudomonadales</taxon>
        <taxon>Pseudomonadaceae</taxon>
        <taxon>Pseudomonas</taxon>
    </lineage>
</organism>
<dbReference type="PANTHER" id="PTHR45947">
    <property type="entry name" value="SULFOQUINOVOSYL TRANSFERASE SQD2"/>
    <property type="match status" value="1"/>
</dbReference>
<dbReference type="Pfam" id="PF13579">
    <property type="entry name" value="Glyco_trans_4_4"/>
    <property type="match status" value="1"/>
</dbReference>
<dbReference type="GO" id="GO:0016758">
    <property type="term" value="F:hexosyltransferase activity"/>
    <property type="evidence" value="ECO:0007669"/>
    <property type="project" value="TreeGrafter"/>
</dbReference>
<sequence length="402" mass="44025">MPTAKVLMLSLYYPPDLSAGSFRAQALVNELAAQSDGYTLDVITGEPSRYGSWRPDDDQSVLPAGVRLHRVSLPQIRTGLLGQALMMLVFMFKACRLARGQDYQLVVATSSRLMTAVLGAWIAKRQRAALYLDIRDIFVETLSYLYPGKLWRPVLAVLDRLERWAIGRADKVNLVSRGFASYFEARYPGRSFSFFPNGVDSLFDYAADELGSNGKASVTTGSRLNILYAGNVGEGQGLHLVLPELARRLGSGVSFKVIGDGGRLEALRNALQVNQISTVSLLPPVARASLRQNYLDADVLFLHLNDLPAFRRVLPSKLFEYAATGKPILAGVSGYAAEFIQHELSNVAVFAPLDVDGAVVGLEQLKLEHSDRSGFVGRFSRALIMRDMVADIRSLLAGPNQS</sequence>
<reference evidence="2 3" key="1">
    <citation type="submission" date="2018-06" db="EMBL/GenBank/DDBJ databases">
        <title>Pseudomonas jilinensis sp. nov., isolated from the production water of Jilin Oilfield in China.</title>
        <authorList>
            <person name="Wang J."/>
        </authorList>
    </citation>
    <scope>NUCLEOTIDE SEQUENCE [LARGE SCALE GENOMIC DNA]</scope>
    <source>
        <strain evidence="2 3">JS15-10A1</strain>
    </source>
</reference>
<comment type="caution">
    <text evidence="2">The sequence shown here is derived from an EMBL/GenBank/DDBJ whole genome shotgun (WGS) entry which is preliminary data.</text>
</comment>
<dbReference type="InterPro" id="IPR028098">
    <property type="entry name" value="Glyco_trans_4-like_N"/>
</dbReference>
<gene>
    <name evidence="2" type="ORF">C2846_15270</name>
</gene>
<dbReference type="InterPro" id="IPR050194">
    <property type="entry name" value="Glycosyltransferase_grp1"/>
</dbReference>
<name>A0A396S0A2_9PSED</name>
<keyword evidence="3" id="KW-1185">Reference proteome</keyword>
<dbReference type="Pfam" id="PF13692">
    <property type="entry name" value="Glyco_trans_1_4"/>
    <property type="match status" value="1"/>
</dbReference>
<evidence type="ECO:0000313" key="2">
    <source>
        <dbReference type="EMBL" id="RHW20183.1"/>
    </source>
</evidence>
<dbReference type="SUPFAM" id="SSF53756">
    <property type="entry name" value="UDP-Glycosyltransferase/glycogen phosphorylase"/>
    <property type="match status" value="1"/>
</dbReference>
<dbReference type="RefSeq" id="WP_119701858.1">
    <property type="nucleotide sequence ID" value="NZ_QJSA01000014.1"/>
</dbReference>
<keyword evidence="2" id="KW-0808">Transferase</keyword>
<evidence type="ECO:0000259" key="1">
    <source>
        <dbReference type="Pfam" id="PF13579"/>
    </source>
</evidence>
<dbReference type="PANTHER" id="PTHR45947:SF3">
    <property type="entry name" value="SULFOQUINOVOSYL TRANSFERASE SQD2"/>
    <property type="match status" value="1"/>
</dbReference>
<dbReference type="Proteomes" id="UP000265745">
    <property type="component" value="Unassembled WGS sequence"/>
</dbReference>
<dbReference type="CDD" id="cd03794">
    <property type="entry name" value="GT4_WbuB-like"/>
    <property type="match status" value="1"/>
</dbReference>
<dbReference type="OrthoDB" id="9787293at2"/>
<accession>A0A396S0A2</accession>
<protein>
    <submittedName>
        <fullName evidence="2">Glycosyltransferase WbuB</fullName>
    </submittedName>
</protein>
<evidence type="ECO:0000313" key="3">
    <source>
        <dbReference type="Proteomes" id="UP000265745"/>
    </source>
</evidence>